<feature type="transmembrane region" description="Helical" evidence="1">
    <location>
        <begin position="123"/>
        <end position="141"/>
    </location>
</feature>
<protein>
    <recommendedName>
        <fullName evidence="2">VanZ-like domain-containing protein</fullName>
    </recommendedName>
</protein>
<dbReference type="InterPro" id="IPR006976">
    <property type="entry name" value="VanZ-like"/>
</dbReference>
<keyword evidence="1" id="KW-0812">Transmembrane</keyword>
<evidence type="ECO:0000313" key="3">
    <source>
        <dbReference type="EMBL" id="NBD27904.1"/>
    </source>
</evidence>
<evidence type="ECO:0000313" key="4">
    <source>
        <dbReference type="Proteomes" id="UP000665561"/>
    </source>
</evidence>
<keyword evidence="4" id="KW-1185">Reference proteome</keyword>
<keyword evidence="1" id="KW-0472">Membrane</keyword>
<keyword evidence="1" id="KW-1133">Transmembrane helix</keyword>
<accession>A0ABW9XZ40</accession>
<dbReference type="Proteomes" id="UP000665561">
    <property type="component" value="Unassembled WGS sequence"/>
</dbReference>
<feature type="transmembrane region" description="Helical" evidence="1">
    <location>
        <begin position="150"/>
        <end position="168"/>
    </location>
</feature>
<name>A0ABW9XZ40_9BACL</name>
<proteinExistence type="predicted"/>
<evidence type="ECO:0000259" key="2">
    <source>
        <dbReference type="Pfam" id="PF04892"/>
    </source>
</evidence>
<comment type="caution">
    <text evidence="3">The sequence shown here is derived from an EMBL/GenBank/DDBJ whole genome shotgun (WGS) entry which is preliminary data.</text>
</comment>
<dbReference type="PANTHER" id="PTHR36834">
    <property type="entry name" value="MEMBRANE PROTEIN-RELATED"/>
    <property type="match status" value="1"/>
</dbReference>
<evidence type="ECO:0000256" key="1">
    <source>
        <dbReference type="SAM" id="Phobius"/>
    </source>
</evidence>
<gene>
    <name evidence="3" type="ORF">GT019_28900</name>
</gene>
<reference evidence="3 4" key="1">
    <citation type="submission" date="2020-01" db="EMBL/GenBank/DDBJ databases">
        <title>Paenibacillus soybeanensis sp. nov. isolated from the nodules of soybean (Glycine max(L.) Merr).</title>
        <authorList>
            <person name="Wang H."/>
        </authorList>
    </citation>
    <scope>NUCLEOTIDE SEQUENCE [LARGE SCALE GENOMIC DNA]</scope>
    <source>
        <strain evidence="3 4">T1</strain>
    </source>
</reference>
<feature type="domain" description="VanZ-like" evidence="2">
    <location>
        <begin position="69"/>
        <end position="193"/>
    </location>
</feature>
<feature type="transmembrane region" description="Helical" evidence="1">
    <location>
        <begin position="58"/>
        <end position="80"/>
    </location>
</feature>
<dbReference type="Pfam" id="PF04892">
    <property type="entry name" value="VanZ"/>
    <property type="match status" value="1"/>
</dbReference>
<organism evidence="3 4">
    <name type="scientific">Paenibacillus glycinis</name>
    <dbReference type="NCBI Taxonomy" id="2697035"/>
    <lineage>
        <taxon>Bacteria</taxon>
        <taxon>Bacillati</taxon>
        <taxon>Bacillota</taxon>
        <taxon>Bacilli</taxon>
        <taxon>Bacillales</taxon>
        <taxon>Paenibacillaceae</taxon>
        <taxon>Paenibacillus</taxon>
    </lineage>
</organism>
<dbReference type="EMBL" id="JAAAMV010000032">
    <property type="protein sequence ID" value="NBD27904.1"/>
    <property type="molecule type" value="Genomic_DNA"/>
</dbReference>
<dbReference type="PANTHER" id="PTHR36834:SF1">
    <property type="entry name" value="INTEGRAL MEMBRANE PROTEIN"/>
    <property type="match status" value="1"/>
</dbReference>
<sequence>MIELTGNYNVTHDRLPLSVEVNGSLRNKMKIRGNWLLGREMIYTIIRTKGIIMRVLKVLTRILLIGLTLIYVLFIVRTLFLDNRLLNDYYLLRYDYNLIPFKTISTYLTGYNNYNFNTWFNNLFGNIILFIPFGFSTPYFSSKLRYFKRFFLFVLFIIVILEVSQMLLHAGSFDVDDVILNSLGAISGYFNYKACLALMKKFDAVSTHTR</sequence>
<dbReference type="InterPro" id="IPR053150">
    <property type="entry name" value="Teicoplanin_resist-assoc"/>
</dbReference>